<proteinExistence type="predicted"/>
<name>M0L3F4_9EURY</name>
<dbReference type="OrthoDB" id="247722at2157"/>
<dbReference type="Gene3D" id="1.10.10.10">
    <property type="entry name" value="Winged helix-like DNA-binding domain superfamily/Winged helix DNA-binding domain"/>
    <property type="match status" value="1"/>
</dbReference>
<comment type="caution">
    <text evidence="2">The sequence shown here is derived from an EMBL/GenBank/DDBJ whole genome shotgun (WGS) entry which is preliminary data.</text>
</comment>
<gene>
    <name evidence="2" type="ORF">C446_17659</name>
</gene>
<dbReference type="Proteomes" id="UP000011607">
    <property type="component" value="Unassembled WGS sequence"/>
</dbReference>
<sequence length="123" mass="14350">MNGGPDPWLDTVHDLLSESRRRIILYYFLENEHATIDALARRIVSREGNGPPKSVDSTETTELTISLVHKHLPKLERHGVLEYDDRNEDVVRDDDRFGELAEFVRRARQLERDGIDLREVEEQ</sequence>
<dbReference type="InterPro" id="IPR055768">
    <property type="entry name" value="DUF7344"/>
</dbReference>
<evidence type="ECO:0000259" key="1">
    <source>
        <dbReference type="Pfam" id="PF24035"/>
    </source>
</evidence>
<dbReference type="InterPro" id="IPR036390">
    <property type="entry name" value="WH_DNA-bd_sf"/>
</dbReference>
<feature type="domain" description="DUF7344" evidence="1">
    <location>
        <begin position="13"/>
        <end position="90"/>
    </location>
</feature>
<reference evidence="2 3" key="1">
    <citation type="journal article" date="2014" name="PLoS Genet.">
        <title>Phylogenetically driven sequencing of extremely halophilic archaea reveals strategies for static and dynamic osmo-response.</title>
        <authorList>
            <person name="Becker E.A."/>
            <person name="Seitzer P.M."/>
            <person name="Tritt A."/>
            <person name="Larsen D."/>
            <person name="Krusor M."/>
            <person name="Yao A.I."/>
            <person name="Wu D."/>
            <person name="Madern D."/>
            <person name="Eisen J.A."/>
            <person name="Darling A.E."/>
            <person name="Facciotti M.T."/>
        </authorList>
    </citation>
    <scope>NUCLEOTIDE SEQUENCE [LARGE SCALE GENOMIC DNA]</scope>
    <source>
        <strain evidence="2 3">JCM 10879</strain>
    </source>
</reference>
<dbReference type="RefSeq" id="WP_006674413.1">
    <property type="nucleotide sequence ID" value="NZ_AOMA01000197.1"/>
</dbReference>
<organism evidence="2 3">
    <name type="scientific">Halobiforma nitratireducens JCM 10879</name>
    <dbReference type="NCBI Taxonomy" id="1227454"/>
    <lineage>
        <taxon>Archaea</taxon>
        <taxon>Methanobacteriati</taxon>
        <taxon>Methanobacteriota</taxon>
        <taxon>Stenosarchaea group</taxon>
        <taxon>Halobacteria</taxon>
        <taxon>Halobacteriales</taxon>
        <taxon>Natrialbaceae</taxon>
        <taxon>Halobiforma</taxon>
    </lineage>
</organism>
<dbReference type="Pfam" id="PF24035">
    <property type="entry name" value="DUF7344"/>
    <property type="match status" value="1"/>
</dbReference>
<accession>M0L3F4</accession>
<dbReference type="EMBL" id="AOMA01000197">
    <property type="protein sequence ID" value="EMA28071.1"/>
    <property type="molecule type" value="Genomic_DNA"/>
</dbReference>
<protein>
    <recommendedName>
        <fullName evidence="1">DUF7344 domain-containing protein</fullName>
    </recommendedName>
</protein>
<dbReference type="eggNOG" id="arCOG03828">
    <property type="taxonomic scope" value="Archaea"/>
</dbReference>
<dbReference type="AlphaFoldDB" id="M0L3F4"/>
<keyword evidence="3" id="KW-1185">Reference proteome</keyword>
<evidence type="ECO:0000313" key="3">
    <source>
        <dbReference type="Proteomes" id="UP000011607"/>
    </source>
</evidence>
<dbReference type="InterPro" id="IPR036388">
    <property type="entry name" value="WH-like_DNA-bd_sf"/>
</dbReference>
<evidence type="ECO:0000313" key="2">
    <source>
        <dbReference type="EMBL" id="EMA28071.1"/>
    </source>
</evidence>
<dbReference type="SUPFAM" id="SSF46785">
    <property type="entry name" value="Winged helix' DNA-binding domain"/>
    <property type="match status" value="1"/>
</dbReference>